<protein>
    <submittedName>
        <fullName evidence="6">Glycosyltransferase</fullName>
        <ecNumber evidence="6">2.4.-.-</ecNumber>
    </submittedName>
</protein>
<proteinExistence type="predicted"/>
<dbReference type="InterPro" id="IPR001296">
    <property type="entry name" value="Glyco_trans_1"/>
</dbReference>
<feature type="domain" description="Glycosyltransferase subfamily 4-like N-terminal" evidence="5">
    <location>
        <begin position="22"/>
        <end position="196"/>
    </location>
</feature>
<dbReference type="Pfam" id="PF00534">
    <property type="entry name" value="Glycos_transf_1"/>
    <property type="match status" value="1"/>
</dbReference>
<keyword evidence="7" id="KW-1185">Reference proteome</keyword>
<dbReference type="PANTHER" id="PTHR12526">
    <property type="entry name" value="GLYCOSYLTRANSFERASE"/>
    <property type="match status" value="1"/>
</dbReference>
<feature type="domain" description="Glycosyl transferase family 1" evidence="4">
    <location>
        <begin position="213"/>
        <end position="368"/>
    </location>
</feature>
<evidence type="ECO:0000313" key="7">
    <source>
        <dbReference type="Proteomes" id="UP001551695"/>
    </source>
</evidence>
<dbReference type="Pfam" id="PF13439">
    <property type="entry name" value="Glyco_transf_4"/>
    <property type="match status" value="1"/>
</dbReference>
<dbReference type="RefSeq" id="WP_357783179.1">
    <property type="nucleotide sequence ID" value="NZ_JBFAKC010000005.1"/>
</dbReference>
<dbReference type="PANTHER" id="PTHR12526:SF635">
    <property type="entry name" value="GLYCOSYL TRANSFERASE GROUP 1"/>
    <property type="match status" value="1"/>
</dbReference>
<dbReference type="EMBL" id="JBFAKC010000005">
    <property type="protein sequence ID" value="MEV0708434.1"/>
    <property type="molecule type" value="Genomic_DNA"/>
</dbReference>
<dbReference type="GO" id="GO:0016757">
    <property type="term" value="F:glycosyltransferase activity"/>
    <property type="evidence" value="ECO:0007669"/>
    <property type="project" value="UniProtKB-KW"/>
</dbReference>
<evidence type="ECO:0000259" key="5">
    <source>
        <dbReference type="Pfam" id="PF13439"/>
    </source>
</evidence>
<organism evidence="6 7">
    <name type="scientific">Nocardia aurea</name>
    <dbReference type="NCBI Taxonomy" id="2144174"/>
    <lineage>
        <taxon>Bacteria</taxon>
        <taxon>Bacillati</taxon>
        <taxon>Actinomycetota</taxon>
        <taxon>Actinomycetes</taxon>
        <taxon>Mycobacteriales</taxon>
        <taxon>Nocardiaceae</taxon>
        <taxon>Nocardia</taxon>
    </lineage>
</organism>
<evidence type="ECO:0000256" key="1">
    <source>
        <dbReference type="ARBA" id="ARBA00022676"/>
    </source>
</evidence>
<gene>
    <name evidence="6" type="ORF">AB0I48_12775</name>
</gene>
<feature type="region of interest" description="Disordered" evidence="3">
    <location>
        <begin position="1"/>
        <end position="21"/>
    </location>
</feature>
<dbReference type="InterPro" id="IPR028098">
    <property type="entry name" value="Glyco_trans_4-like_N"/>
</dbReference>
<dbReference type="Proteomes" id="UP001551695">
    <property type="component" value="Unassembled WGS sequence"/>
</dbReference>
<sequence length="404" mass="43514">MRIAMVSAHASPLAEPGSPEAGGRNVHVAALSAALVRAGHQVTVYTRRDDPHTRTEVVTREGYIVVHVPAGPAAPLSRDQILPHLGEFGTFLRKHWSLHPADLVHAHYWSSALAAELAARSHRLPVVVSFHGLGTIRRRHQGLADTSPRSRIRFERLIALRAAHVLASCSDEAAELVRMGVPRFRTSVVPGGVDTAQFSGTGGKASRGAKHRLFGAGRLLRRKGFDVGIRALSDLPDTELVIAGSAVGDDLDDDGEGRRLRRVAVEHGVHERFRILGPVSHAAMARLYRSADVVLCTPWFEPFGLVPLEAMACRTPVVATAVGGMRDTVVDGVTGRLVETTDPAEVARAVRPLLEDPTLRDTWGAAADDRARSGYNWDRVAAATLHAYHRAAPDRAADAVAVAR</sequence>
<evidence type="ECO:0000256" key="2">
    <source>
        <dbReference type="ARBA" id="ARBA00022679"/>
    </source>
</evidence>
<accession>A0ABV3FSP5</accession>
<dbReference type="SUPFAM" id="SSF53756">
    <property type="entry name" value="UDP-Glycosyltransferase/glycogen phosphorylase"/>
    <property type="match status" value="1"/>
</dbReference>
<comment type="caution">
    <text evidence="6">The sequence shown here is derived from an EMBL/GenBank/DDBJ whole genome shotgun (WGS) entry which is preliminary data.</text>
</comment>
<keyword evidence="2 6" id="KW-0808">Transferase</keyword>
<name>A0ABV3FSP5_9NOCA</name>
<dbReference type="Gene3D" id="3.40.50.2000">
    <property type="entry name" value="Glycogen Phosphorylase B"/>
    <property type="match status" value="2"/>
</dbReference>
<evidence type="ECO:0000313" key="6">
    <source>
        <dbReference type="EMBL" id="MEV0708434.1"/>
    </source>
</evidence>
<keyword evidence="1 6" id="KW-0328">Glycosyltransferase</keyword>
<dbReference type="EC" id="2.4.-.-" evidence="6"/>
<reference evidence="6 7" key="1">
    <citation type="submission" date="2024-06" db="EMBL/GenBank/DDBJ databases">
        <title>The Natural Products Discovery Center: Release of the First 8490 Sequenced Strains for Exploring Actinobacteria Biosynthetic Diversity.</title>
        <authorList>
            <person name="Kalkreuter E."/>
            <person name="Kautsar S.A."/>
            <person name="Yang D."/>
            <person name="Bader C.D."/>
            <person name="Teijaro C.N."/>
            <person name="Fluegel L."/>
            <person name="Davis C.M."/>
            <person name="Simpson J.R."/>
            <person name="Lauterbach L."/>
            <person name="Steele A.D."/>
            <person name="Gui C."/>
            <person name="Meng S."/>
            <person name="Li G."/>
            <person name="Viehrig K."/>
            <person name="Ye F."/>
            <person name="Su P."/>
            <person name="Kiefer A.F."/>
            <person name="Nichols A."/>
            <person name="Cepeda A.J."/>
            <person name="Yan W."/>
            <person name="Fan B."/>
            <person name="Jiang Y."/>
            <person name="Adhikari A."/>
            <person name="Zheng C.-J."/>
            <person name="Schuster L."/>
            <person name="Cowan T.M."/>
            <person name="Smanski M.J."/>
            <person name="Chevrette M.G."/>
            <person name="De Carvalho L.P.S."/>
            <person name="Shen B."/>
        </authorList>
    </citation>
    <scope>NUCLEOTIDE SEQUENCE [LARGE SCALE GENOMIC DNA]</scope>
    <source>
        <strain evidence="6 7">NPDC050403</strain>
    </source>
</reference>
<evidence type="ECO:0000256" key="3">
    <source>
        <dbReference type="SAM" id="MobiDB-lite"/>
    </source>
</evidence>
<evidence type="ECO:0000259" key="4">
    <source>
        <dbReference type="Pfam" id="PF00534"/>
    </source>
</evidence>